<dbReference type="Pfam" id="PF13692">
    <property type="entry name" value="Glyco_trans_1_4"/>
    <property type="match status" value="1"/>
</dbReference>
<keyword evidence="2" id="KW-0808">Transferase</keyword>
<dbReference type="CDD" id="cd04186">
    <property type="entry name" value="GT_2_like_c"/>
    <property type="match status" value="1"/>
</dbReference>
<sequence length="620" mass="69566">MSTDVSSPEVPVRRGVAIVILTWNALDFTKQCYESLRATTPRGDYHLVFVDNGSVDGTVDWLRGIAEANDDVQVIENGENLGYTRAVNLGIGRAAADEDVLLLNNDIRFDTPGWLARLQSTAYGEPDIAVVGTRLVDQRGLINHLGAFVQPVSVFGQQLGGEEKDVNQGRGTRDVEAVIFAVAYLTREGLDRIGLLDEGLFAYFEDTDYCLRARRAGMRVVFTGDVSPVHFHNTSTRANKVDVWEMLHTSREYFAEKWGAWLDEERYDVRANWRSVIHSPLGYAVGSRRIMEQLHQSDVRVTFENAYGQEDGPTGDRLIDDLVLREPDPSATSVSYCQADFFRRTGDRHHVGYTMLEVTGLPEDWVAGCNRMDEVWVPATFNVETFRASGVKVPIHVMPLGVDPLYFNPEIRGERASDSFTFLSVFEWGERKAPEVLLRAFAREFARHEDVTLLLSVFNRDPAVDVRREIAALGLPASARIVVMVNPEFAGYQMGSLYRSADCFVLPTRGEGWGQPVLEAMACGLPVIATGWGGVADFLDEEVGYPIGYRMVPAEARCTYYDGFDWSEPDEEHLRARMREVVGAYDLAQVKGKRAARRVAEQFTWQHTAKRISDRLREIG</sequence>
<proteinExistence type="predicted"/>
<organism evidence="2 3">
    <name type="scientific">Cellulomonas wangsupingiae</name>
    <dbReference type="NCBI Taxonomy" id="2968085"/>
    <lineage>
        <taxon>Bacteria</taxon>
        <taxon>Bacillati</taxon>
        <taxon>Actinomycetota</taxon>
        <taxon>Actinomycetes</taxon>
        <taxon>Micrococcales</taxon>
        <taxon>Cellulomonadaceae</taxon>
        <taxon>Cellulomonas</taxon>
    </lineage>
</organism>
<dbReference type="SUPFAM" id="SSF53448">
    <property type="entry name" value="Nucleotide-diphospho-sugar transferases"/>
    <property type="match status" value="1"/>
</dbReference>
<evidence type="ECO:0000259" key="1">
    <source>
        <dbReference type="Pfam" id="PF00535"/>
    </source>
</evidence>
<keyword evidence="3" id="KW-1185">Reference proteome</keyword>
<evidence type="ECO:0000313" key="2">
    <source>
        <dbReference type="EMBL" id="UUI63922.1"/>
    </source>
</evidence>
<dbReference type="Proteomes" id="UP001317322">
    <property type="component" value="Chromosome"/>
</dbReference>
<dbReference type="EMBL" id="CP101989">
    <property type="protein sequence ID" value="UUI63922.1"/>
    <property type="molecule type" value="Genomic_DNA"/>
</dbReference>
<dbReference type="PANTHER" id="PTHR46656">
    <property type="entry name" value="PUTATIVE-RELATED"/>
    <property type="match status" value="1"/>
</dbReference>
<dbReference type="InterPro" id="IPR029044">
    <property type="entry name" value="Nucleotide-diphossugar_trans"/>
</dbReference>
<dbReference type="RefSeq" id="WP_227565466.1">
    <property type="nucleotide sequence ID" value="NZ_CP101989.1"/>
</dbReference>
<protein>
    <submittedName>
        <fullName evidence="2">Glycosyltransferase</fullName>
        <ecNumber evidence="2">2.4.-.-</ecNumber>
    </submittedName>
</protein>
<feature type="domain" description="Glycosyltransferase 2-like" evidence="1">
    <location>
        <begin position="18"/>
        <end position="138"/>
    </location>
</feature>
<keyword evidence="2" id="KW-0328">Glycosyltransferase</keyword>
<dbReference type="InterPro" id="IPR001173">
    <property type="entry name" value="Glyco_trans_2-like"/>
</dbReference>
<evidence type="ECO:0000313" key="3">
    <source>
        <dbReference type="Proteomes" id="UP001317322"/>
    </source>
</evidence>
<dbReference type="Pfam" id="PF00535">
    <property type="entry name" value="Glycos_transf_2"/>
    <property type="match status" value="1"/>
</dbReference>
<dbReference type="SUPFAM" id="SSF53756">
    <property type="entry name" value="UDP-Glycosyltransferase/glycogen phosphorylase"/>
    <property type="match status" value="1"/>
</dbReference>
<name>A0ABY5K444_9CELL</name>
<gene>
    <name evidence="2" type="ORF">NP075_12355</name>
</gene>
<dbReference type="Gene3D" id="3.90.550.10">
    <property type="entry name" value="Spore Coat Polysaccharide Biosynthesis Protein SpsA, Chain A"/>
    <property type="match status" value="1"/>
</dbReference>
<accession>A0ABY5K444</accession>
<dbReference type="Gene3D" id="3.40.50.2000">
    <property type="entry name" value="Glycogen Phosphorylase B"/>
    <property type="match status" value="1"/>
</dbReference>
<dbReference type="PANTHER" id="PTHR46656:SF3">
    <property type="entry name" value="PUTATIVE-RELATED"/>
    <property type="match status" value="1"/>
</dbReference>
<dbReference type="EC" id="2.4.-.-" evidence="2"/>
<dbReference type="GO" id="GO:0016757">
    <property type="term" value="F:glycosyltransferase activity"/>
    <property type="evidence" value="ECO:0007669"/>
    <property type="project" value="UniProtKB-KW"/>
</dbReference>
<reference evidence="2 3" key="1">
    <citation type="submission" date="2022-07" db="EMBL/GenBank/DDBJ databases">
        <title>Novel species in genus cellulomonas.</title>
        <authorList>
            <person name="Ye L."/>
        </authorList>
    </citation>
    <scope>NUCLEOTIDE SEQUENCE [LARGE SCALE GENOMIC DNA]</scope>
    <source>
        <strain evidence="3">zg-Y908</strain>
    </source>
</reference>